<accession>A0A0H2YRZ1</accession>
<protein>
    <submittedName>
        <fullName evidence="5">Kinase, pfkB family</fullName>
    </submittedName>
</protein>
<name>A0A0H2YRZ1_CLOP1</name>
<feature type="domain" description="Carbohydrate kinase PfkB" evidence="4">
    <location>
        <begin position="1"/>
        <end position="317"/>
    </location>
</feature>
<dbReference type="InterPro" id="IPR052700">
    <property type="entry name" value="Carb_kinase_PfkB-like"/>
</dbReference>
<dbReference type="Gene3D" id="3.40.1190.20">
    <property type="match status" value="1"/>
</dbReference>
<keyword evidence="6" id="KW-1185">Reference proteome</keyword>
<dbReference type="CDD" id="cd01166">
    <property type="entry name" value="KdgK"/>
    <property type="match status" value="1"/>
</dbReference>
<dbReference type="Proteomes" id="UP000001823">
    <property type="component" value="Chromosome"/>
</dbReference>
<dbReference type="STRING" id="195103.CPF_0398"/>
<dbReference type="PANTHER" id="PTHR43320:SF2">
    <property type="entry name" value="2-DEHYDRO-3-DEOXYGLUCONOKINASE_2-DEHYDRO-3-DEOXYGALACTONOKINASE"/>
    <property type="match status" value="1"/>
</dbReference>
<gene>
    <name evidence="5" type="ordered locus">CPF_0398</name>
</gene>
<dbReference type="InterPro" id="IPR011611">
    <property type="entry name" value="PfkB_dom"/>
</dbReference>
<evidence type="ECO:0000313" key="6">
    <source>
        <dbReference type="Proteomes" id="UP000001823"/>
    </source>
</evidence>
<evidence type="ECO:0000256" key="3">
    <source>
        <dbReference type="ARBA" id="ARBA00022777"/>
    </source>
</evidence>
<evidence type="ECO:0000313" key="5">
    <source>
        <dbReference type="EMBL" id="ABG83724.1"/>
    </source>
</evidence>
<dbReference type="RefSeq" id="WP_003455275.1">
    <property type="nucleotide sequence ID" value="NC_008261.1"/>
</dbReference>
<proteinExistence type="inferred from homology"/>
<dbReference type="SUPFAM" id="SSF53613">
    <property type="entry name" value="Ribokinase-like"/>
    <property type="match status" value="1"/>
</dbReference>
<dbReference type="Pfam" id="PF00294">
    <property type="entry name" value="PfkB"/>
    <property type="match status" value="1"/>
</dbReference>
<keyword evidence="2" id="KW-0808">Transferase</keyword>
<dbReference type="PaxDb" id="195103-CPF_0398"/>
<dbReference type="KEGG" id="cpf:CPF_0398"/>
<keyword evidence="3 5" id="KW-0418">Kinase</keyword>
<sequence>MKKVLVLGEMLMRLTPPNNNKIGQANSFNVCFGGAEVNVAVGLSNLGIETRVLTALPDNEIGNFAKSFLKSQYVDCDFIISKGDRLGLYYYEEGCSARKAKVVYDRKHSSITELQYEDIDVESLFKDVELLHISGITFGLSEEVSEVALKLVNEAKKRGIKISVDLNYRSKLFESYEEFVRIMKPVVQDAYLCFGWLNREDEPFKVLDASTTELSDEDFIERFRYTIEDLKVKNIVTTLRSGTPYNYHTLQGVFYDGERVYKSSKYDFSMISRIGGGDAFAAGVIRTLIENKGEDLSHVIEFGTAAAVLKQTQLGDVSISSKEEVLDLINNKNLGSVNR</sequence>
<dbReference type="EMBL" id="CP000246">
    <property type="protein sequence ID" value="ABG83724.1"/>
    <property type="molecule type" value="Genomic_DNA"/>
</dbReference>
<dbReference type="HOGENOM" id="CLU_027634_0_1_9"/>
<dbReference type="GO" id="GO:0016301">
    <property type="term" value="F:kinase activity"/>
    <property type="evidence" value="ECO:0007669"/>
    <property type="project" value="UniProtKB-KW"/>
</dbReference>
<dbReference type="AlphaFoldDB" id="A0A0H2YRZ1"/>
<organism evidence="5 6">
    <name type="scientific">Clostridium perfringens (strain ATCC 13124 / DSM 756 / JCM 1290 / NCIMB 6125 / NCTC 8237 / Type A)</name>
    <dbReference type="NCBI Taxonomy" id="195103"/>
    <lineage>
        <taxon>Bacteria</taxon>
        <taxon>Bacillati</taxon>
        <taxon>Bacillota</taxon>
        <taxon>Clostridia</taxon>
        <taxon>Eubacteriales</taxon>
        <taxon>Clostridiaceae</taxon>
        <taxon>Clostridium</taxon>
    </lineage>
</organism>
<dbReference type="eggNOG" id="COG0524">
    <property type="taxonomic scope" value="Bacteria"/>
</dbReference>
<dbReference type="GeneID" id="93003256"/>
<comment type="similarity">
    <text evidence="1">Belongs to the carbohydrate kinase PfkB family.</text>
</comment>
<evidence type="ECO:0000259" key="4">
    <source>
        <dbReference type="Pfam" id="PF00294"/>
    </source>
</evidence>
<reference evidence="5 6" key="1">
    <citation type="journal article" date="2006" name="Genome Res.">
        <title>Skewed genomic variability in strains of the toxigenic bacterial pathogen, Clostridium perfringens.</title>
        <authorList>
            <person name="Myers G.S."/>
            <person name="Rasko D.A."/>
            <person name="Cheung J.K."/>
            <person name="Ravel J."/>
            <person name="Seshadri R."/>
            <person name="Deboy R.T."/>
            <person name="Ren Q."/>
            <person name="Varga J."/>
            <person name="Awad M.M."/>
            <person name="Brinkac L.M."/>
            <person name="Daugherty S.C."/>
            <person name="Haft D.H."/>
            <person name="Dodson R.J."/>
            <person name="Madupu R."/>
            <person name="Nelson W.C."/>
            <person name="Rosovitz M.J."/>
            <person name="Sullivan S.A."/>
            <person name="Khouri H."/>
            <person name="Dimitrov G.I."/>
            <person name="Watkins K.L."/>
            <person name="Mulligan S."/>
            <person name="Benton J."/>
            <person name="Radune D."/>
            <person name="Fisher D.J."/>
            <person name="Atkins H.S."/>
            <person name="Hiscox T."/>
            <person name="Jost B.H."/>
            <person name="Billington S.J."/>
            <person name="Songer J.G."/>
            <person name="McClane B.A."/>
            <person name="Titball R.W."/>
            <person name="Rood J.I."/>
            <person name="Melville S.B."/>
            <person name="Paulsen I.T."/>
        </authorList>
    </citation>
    <scope>NUCLEOTIDE SEQUENCE [LARGE SCALE GENOMIC DNA]</scope>
    <source>
        <strain evidence="6">ATCC 13124 / DSM 756 / JCM 1290 / NCIMB 6125 / NCTC 8237 / S 107 / Type A</strain>
    </source>
</reference>
<evidence type="ECO:0000256" key="1">
    <source>
        <dbReference type="ARBA" id="ARBA00010688"/>
    </source>
</evidence>
<dbReference type="PANTHER" id="PTHR43320">
    <property type="entry name" value="SUGAR KINASE"/>
    <property type="match status" value="1"/>
</dbReference>
<dbReference type="InterPro" id="IPR029056">
    <property type="entry name" value="Ribokinase-like"/>
</dbReference>
<evidence type="ECO:0000256" key="2">
    <source>
        <dbReference type="ARBA" id="ARBA00022679"/>
    </source>
</evidence>